<evidence type="ECO:0000256" key="1">
    <source>
        <dbReference type="ARBA" id="ARBA00008764"/>
    </source>
</evidence>
<dbReference type="Proteomes" id="UP000058925">
    <property type="component" value="Chromosome"/>
</dbReference>
<evidence type="ECO:0000256" key="3">
    <source>
        <dbReference type="ARBA" id="ARBA00022729"/>
    </source>
</evidence>
<comment type="similarity">
    <text evidence="1">Belongs to the peptidase S1B family.</text>
</comment>
<evidence type="ECO:0000256" key="5">
    <source>
        <dbReference type="ARBA" id="ARBA00022825"/>
    </source>
</evidence>
<evidence type="ECO:0000313" key="7">
    <source>
        <dbReference type="Proteomes" id="UP000058925"/>
    </source>
</evidence>
<sequence>MVLTPIKMSIHDLDQNRFLALEPFEAMIETNEFLPVSYLDKGLIRQRAVARVKMGSKFASGFLVSSSLFLTNNHVISTQGQIQNSTFEFNYQKDIHGDVQSTDSYTASEDVFITSDKNDLDYTLIKLNNNPGDKWGYIQLNKNPQYKKGSFCNIIQHPDGRYKEISIQENRLTKIFAKYIRYFTDTETGSSGSPVFNNEWDLISLHHAFGDTTQDSFGLDIYVNNEGIRIDALIEDLVTKLNNISNGESIKRELGLS</sequence>
<evidence type="ECO:0000313" key="6">
    <source>
        <dbReference type="EMBL" id="ALI36867.1"/>
    </source>
</evidence>
<protein>
    <submittedName>
        <fullName evidence="6">Trypsin</fullName>
    </submittedName>
</protein>
<keyword evidence="7" id="KW-1185">Reference proteome</keyword>
<keyword evidence="5" id="KW-0720">Serine protease</keyword>
<reference evidence="7" key="1">
    <citation type="submission" date="2015-10" db="EMBL/GenBank/DDBJ databases">
        <title>Niche specialization of a soil ammonia-oxidizing archaeon, Candidatus Nitrosocosmicus oleophilus.</title>
        <authorList>
            <person name="Jung M.-Y."/>
            <person name="Rhee S.-K."/>
        </authorList>
    </citation>
    <scope>NUCLEOTIDE SEQUENCE [LARGE SCALE GENOMIC DNA]</scope>
    <source>
        <strain evidence="7">MY3</strain>
    </source>
</reference>
<dbReference type="AlphaFoldDB" id="A0A654M129"/>
<proteinExistence type="inferred from homology"/>
<keyword evidence="3" id="KW-0732">Signal</keyword>
<evidence type="ECO:0000256" key="4">
    <source>
        <dbReference type="ARBA" id="ARBA00022801"/>
    </source>
</evidence>
<dbReference type="KEGG" id="taa:NMY3_02677"/>
<dbReference type="InterPro" id="IPR008256">
    <property type="entry name" value="Peptidase_S1B"/>
</dbReference>
<evidence type="ECO:0000256" key="2">
    <source>
        <dbReference type="ARBA" id="ARBA00022670"/>
    </source>
</evidence>
<dbReference type="GO" id="GO:0006508">
    <property type="term" value="P:proteolysis"/>
    <property type="evidence" value="ECO:0007669"/>
    <property type="project" value="UniProtKB-KW"/>
</dbReference>
<accession>A0A654M129</accession>
<dbReference type="InterPro" id="IPR009003">
    <property type="entry name" value="Peptidase_S1_PA"/>
</dbReference>
<gene>
    <name evidence="6" type="ORF">NMY3_02677</name>
</gene>
<keyword evidence="2" id="KW-0645">Protease</keyword>
<dbReference type="SUPFAM" id="SSF50494">
    <property type="entry name" value="Trypsin-like serine proteases"/>
    <property type="match status" value="1"/>
</dbReference>
<dbReference type="InterPro" id="IPR043504">
    <property type="entry name" value="Peptidase_S1_PA_chymotrypsin"/>
</dbReference>
<dbReference type="Gene3D" id="2.40.10.10">
    <property type="entry name" value="Trypsin-like serine proteases"/>
    <property type="match status" value="2"/>
</dbReference>
<dbReference type="PANTHER" id="PTHR36234">
    <property type="entry name" value="LYSYL ENDOPEPTIDASE"/>
    <property type="match status" value="1"/>
</dbReference>
<dbReference type="GO" id="GO:0008236">
    <property type="term" value="F:serine-type peptidase activity"/>
    <property type="evidence" value="ECO:0007669"/>
    <property type="project" value="UniProtKB-KW"/>
</dbReference>
<dbReference type="PANTHER" id="PTHR36234:SF5">
    <property type="entry name" value="LYSYL ENDOPEPTIDASE"/>
    <property type="match status" value="1"/>
</dbReference>
<dbReference type="PRINTS" id="PR00839">
    <property type="entry name" value="V8PROTEASE"/>
</dbReference>
<name>A0A654M129_9ARCH</name>
<organism evidence="6 7">
    <name type="scientific">Candidatus Nitrosocosmicus oleophilus</name>
    <dbReference type="NCBI Taxonomy" id="1353260"/>
    <lineage>
        <taxon>Archaea</taxon>
        <taxon>Nitrososphaerota</taxon>
        <taxon>Nitrososphaeria</taxon>
        <taxon>Nitrososphaerales</taxon>
        <taxon>Nitrososphaeraceae</taxon>
        <taxon>Candidatus Nitrosocosmicus</taxon>
    </lineage>
</organism>
<dbReference type="Pfam" id="PF13365">
    <property type="entry name" value="Trypsin_2"/>
    <property type="match status" value="1"/>
</dbReference>
<dbReference type="EMBL" id="CP012850">
    <property type="protein sequence ID" value="ALI36867.1"/>
    <property type="molecule type" value="Genomic_DNA"/>
</dbReference>
<keyword evidence="4" id="KW-0378">Hydrolase</keyword>